<name>X1HGK1_9ZZZZ</name>
<sequence length="59" mass="6166">GDFNGDGLDDIACFSVEDGRARVGVSLAAPSTLTYDFHGGCLCEQAAFYLDAYSPSVCP</sequence>
<dbReference type="EMBL" id="BARU01028255">
    <property type="protein sequence ID" value="GAH68552.1"/>
    <property type="molecule type" value="Genomic_DNA"/>
</dbReference>
<organism evidence="1">
    <name type="scientific">marine sediment metagenome</name>
    <dbReference type="NCBI Taxonomy" id="412755"/>
    <lineage>
        <taxon>unclassified sequences</taxon>
        <taxon>metagenomes</taxon>
        <taxon>ecological metagenomes</taxon>
    </lineage>
</organism>
<comment type="caution">
    <text evidence="1">The sequence shown here is derived from an EMBL/GenBank/DDBJ whole genome shotgun (WGS) entry which is preliminary data.</text>
</comment>
<proteinExistence type="predicted"/>
<reference evidence="1" key="1">
    <citation type="journal article" date="2014" name="Front. Microbiol.">
        <title>High frequency of phylogenetically diverse reductive dehalogenase-homologous genes in deep subseafloor sedimentary metagenomes.</title>
        <authorList>
            <person name="Kawai M."/>
            <person name="Futagami T."/>
            <person name="Toyoda A."/>
            <person name="Takaki Y."/>
            <person name="Nishi S."/>
            <person name="Hori S."/>
            <person name="Arai W."/>
            <person name="Tsubouchi T."/>
            <person name="Morono Y."/>
            <person name="Uchiyama I."/>
            <person name="Ito T."/>
            <person name="Fujiyama A."/>
            <person name="Inagaki F."/>
            <person name="Takami H."/>
        </authorList>
    </citation>
    <scope>NUCLEOTIDE SEQUENCE</scope>
    <source>
        <strain evidence="1">Expedition CK06-06</strain>
    </source>
</reference>
<feature type="non-terminal residue" evidence="1">
    <location>
        <position position="1"/>
    </location>
</feature>
<accession>X1HGK1</accession>
<evidence type="ECO:0000313" key="1">
    <source>
        <dbReference type="EMBL" id="GAH68552.1"/>
    </source>
</evidence>
<dbReference type="AlphaFoldDB" id="X1HGK1"/>
<gene>
    <name evidence="1" type="ORF">S03H2_45133</name>
</gene>
<protein>
    <submittedName>
        <fullName evidence="1">Uncharacterized protein</fullName>
    </submittedName>
</protein>